<dbReference type="SUPFAM" id="SSF48150">
    <property type="entry name" value="DNA-glycosylase"/>
    <property type="match status" value="1"/>
</dbReference>
<comment type="caution">
    <text evidence="4">The sequence shown here is derived from an EMBL/GenBank/DDBJ whole genome shotgun (WGS) entry which is preliminary data.</text>
</comment>
<feature type="compositionally biased region" description="Pro residues" evidence="3">
    <location>
        <begin position="182"/>
        <end position="201"/>
    </location>
</feature>
<dbReference type="GO" id="GO:0005634">
    <property type="term" value="C:nucleus"/>
    <property type="evidence" value="ECO:0007669"/>
    <property type="project" value="TreeGrafter"/>
</dbReference>
<feature type="region of interest" description="Disordered" evidence="3">
    <location>
        <begin position="171"/>
        <end position="249"/>
    </location>
</feature>
<dbReference type="GO" id="GO:0006285">
    <property type="term" value="P:base-excision repair, AP site formation"/>
    <property type="evidence" value="ECO:0007669"/>
    <property type="project" value="TreeGrafter"/>
</dbReference>
<evidence type="ECO:0000313" key="4">
    <source>
        <dbReference type="EMBL" id="OAY65585.1"/>
    </source>
</evidence>
<organism evidence="4 5">
    <name type="scientific">Ananas comosus</name>
    <name type="common">Pineapple</name>
    <name type="synonym">Ananas ananas</name>
    <dbReference type="NCBI Taxonomy" id="4615"/>
    <lineage>
        <taxon>Eukaryota</taxon>
        <taxon>Viridiplantae</taxon>
        <taxon>Streptophyta</taxon>
        <taxon>Embryophyta</taxon>
        <taxon>Tracheophyta</taxon>
        <taxon>Spermatophyta</taxon>
        <taxon>Magnoliopsida</taxon>
        <taxon>Liliopsida</taxon>
        <taxon>Poales</taxon>
        <taxon>Bromeliaceae</taxon>
        <taxon>Bromelioideae</taxon>
        <taxon>Ananas</taxon>
    </lineage>
</organism>
<accession>A0A199ULX6</accession>
<feature type="region of interest" description="Disordered" evidence="3">
    <location>
        <begin position="69"/>
        <end position="132"/>
    </location>
</feature>
<protein>
    <recommendedName>
        <fullName evidence="6">HhH-GPD domain-containing protein</fullName>
    </recommendedName>
</protein>
<evidence type="ECO:0000313" key="5">
    <source>
        <dbReference type="Proteomes" id="UP000092600"/>
    </source>
</evidence>
<dbReference type="GO" id="GO:0043916">
    <property type="term" value="F:DNA-7-methylguanine glycosylase activity"/>
    <property type="evidence" value="ECO:0007669"/>
    <property type="project" value="TreeGrafter"/>
</dbReference>
<dbReference type="PANTHER" id="PTHR43003:SF5">
    <property type="entry name" value="DNA-3-METHYLADENINE GLYCOSYLASE"/>
    <property type="match status" value="1"/>
</dbReference>
<keyword evidence="2" id="KW-0234">DNA repair</keyword>
<reference evidence="4 5" key="1">
    <citation type="journal article" date="2016" name="DNA Res.">
        <title>The draft genome of MD-2 pineapple using hybrid error correction of long reads.</title>
        <authorList>
            <person name="Redwan R.M."/>
            <person name="Saidin A."/>
            <person name="Kumar S.V."/>
        </authorList>
    </citation>
    <scope>NUCLEOTIDE SEQUENCE [LARGE SCALE GENOMIC DNA]</scope>
    <source>
        <strain evidence="5">cv. MD2</strain>
        <tissue evidence="4">Leaf</tissue>
    </source>
</reference>
<feature type="compositionally biased region" description="Low complexity" evidence="3">
    <location>
        <begin position="210"/>
        <end position="219"/>
    </location>
</feature>
<name>A0A199ULX6_ANACO</name>
<keyword evidence="1" id="KW-0227">DNA damage</keyword>
<dbReference type="PANTHER" id="PTHR43003">
    <property type="entry name" value="DNA-3-METHYLADENINE GLYCOSYLASE"/>
    <property type="match status" value="1"/>
</dbReference>
<evidence type="ECO:0000256" key="3">
    <source>
        <dbReference type="SAM" id="MobiDB-lite"/>
    </source>
</evidence>
<dbReference type="GO" id="GO:0008725">
    <property type="term" value="F:DNA-3-methyladenine glycosylase activity"/>
    <property type="evidence" value="ECO:0007669"/>
    <property type="project" value="TreeGrafter"/>
</dbReference>
<gene>
    <name evidence="4" type="ORF">ACMD2_15619</name>
</gene>
<dbReference type="GO" id="GO:0032131">
    <property type="term" value="F:alkylated DNA binding"/>
    <property type="evidence" value="ECO:0007669"/>
    <property type="project" value="TreeGrafter"/>
</dbReference>
<dbReference type="InterPro" id="IPR051912">
    <property type="entry name" value="Alkylbase_DNA_Glycosylase/TA"/>
</dbReference>
<dbReference type="GO" id="GO:0032993">
    <property type="term" value="C:protein-DNA complex"/>
    <property type="evidence" value="ECO:0007669"/>
    <property type="project" value="TreeGrafter"/>
</dbReference>
<dbReference type="Gene3D" id="1.10.1670.40">
    <property type="match status" value="1"/>
</dbReference>
<evidence type="ECO:0000256" key="2">
    <source>
        <dbReference type="ARBA" id="ARBA00023204"/>
    </source>
</evidence>
<dbReference type="STRING" id="4615.A0A199ULX6"/>
<proteinExistence type="predicted"/>
<sequence length="431" mass="45442">MYGGKLSLGDLVEVEIEGSPSVVAAKRRAVGGERAAARSCARAHAPRGGTLRAGARVRTLRRAGTLWGAGAPTHAAARGAGAPADAARRRTRRGGTRRPAGVEIERRRGGGRGRPHEEGAAELGSGTRGAGAGAGCALAAVVGLEVGAGEVDEEVELPRLEWGVGVERSGSVARPEVAQNPNPNPNPTPHPSSSAPNPPSPSRKDPSDPTPASSAAPTAKIPFRPRKIRKVSGESDGDPSSSSSSARAALRAAARPLSADGEVAAAIRHLRAADPLLAPVIDVHEPPIFERFHPPFHCLVRSILYQQLAYKAAASIYARFLSLRARRRSTSTTRRKYHSGILSDAAIVAMDDKSLFSMLTMVNGIGAWSVHMFMIFSLHRPDVLPVGDLGVRKGADPLRAQRGAAPSQMEQYCDNGALPLRRRLVHVAPRR</sequence>
<dbReference type="Proteomes" id="UP000092600">
    <property type="component" value="Unassembled WGS sequence"/>
</dbReference>
<feature type="compositionally biased region" description="Low complexity" evidence="3">
    <location>
        <begin position="69"/>
        <end position="85"/>
    </location>
</feature>
<evidence type="ECO:0000256" key="1">
    <source>
        <dbReference type="ARBA" id="ARBA00022763"/>
    </source>
</evidence>
<feature type="compositionally biased region" description="Basic and acidic residues" evidence="3">
    <location>
        <begin position="103"/>
        <end position="119"/>
    </location>
</feature>
<feature type="compositionally biased region" description="Low complexity" evidence="3">
    <location>
        <begin position="239"/>
        <end position="249"/>
    </location>
</feature>
<dbReference type="AlphaFoldDB" id="A0A199ULX6"/>
<dbReference type="InterPro" id="IPR011257">
    <property type="entry name" value="DNA_glycosylase"/>
</dbReference>
<dbReference type="EMBL" id="LSRQ01006810">
    <property type="protein sequence ID" value="OAY65585.1"/>
    <property type="molecule type" value="Genomic_DNA"/>
</dbReference>
<evidence type="ECO:0008006" key="6">
    <source>
        <dbReference type="Google" id="ProtNLM"/>
    </source>
</evidence>
<dbReference type="GO" id="GO:0006307">
    <property type="term" value="P:DNA alkylation repair"/>
    <property type="evidence" value="ECO:0007669"/>
    <property type="project" value="TreeGrafter"/>
</dbReference>